<evidence type="ECO:0000259" key="6">
    <source>
        <dbReference type="Pfam" id="PF04932"/>
    </source>
</evidence>
<keyword evidence="3 5" id="KW-1133">Transmembrane helix</keyword>
<evidence type="ECO:0000256" key="2">
    <source>
        <dbReference type="ARBA" id="ARBA00022692"/>
    </source>
</evidence>
<evidence type="ECO:0000256" key="3">
    <source>
        <dbReference type="ARBA" id="ARBA00022989"/>
    </source>
</evidence>
<feature type="transmembrane region" description="Helical" evidence="5">
    <location>
        <begin position="101"/>
        <end position="118"/>
    </location>
</feature>
<dbReference type="InterPro" id="IPR051533">
    <property type="entry name" value="WaaL-like"/>
</dbReference>
<evidence type="ECO:0000313" key="7">
    <source>
        <dbReference type="EMBL" id="MEQ2637151.1"/>
    </source>
</evidence>
<accession>A0ABV1IEY4</accession>
<dbReference type="Pfam" id="PF04932">
    <property type="entry name" value="Wzy_C"/>
    <property type="match status" value="1"/>
</dbReference>
<feature type="transmembrane region" description="Helical" evidence="5">
    <location>
        <begin position="342"/>
        <end position="369"/>
    </location>
</feature>
<evidence type="ECO:0000313" key="8">
    <source>
        <dbReference type="Proteomes" id="UP001478817"/>
    </source>
</evidence>
<feature type="transmembrane region" description="Helical" evidence="5">
    <location>
        <begin position="226"/>
        <end position="241"/>
    </location>
</feature>
<dbReference type="PANTHER" id="PTHR37422:SF13">
    <property type="entry name" value="LIPOPOLYSACCHARIDE BIOSYNTHESIS PROTEIN PA4999-RELATED"/>
    <property type="match status" value="1"/>
</dbReference>
<dbReference type="RefSeq" id="WP_349181560.1">
    <property type="nucleotide sequence ID" value="NZ_JBBNGS010000003.1"/>
</dbReference>
<feature type="transmembrane region" description="Helical" evidence="5">
    <location>
        <begin position="414"/>
        <end position="430"/>
    </location>
</feature>
<comment type="caution">
    <text evidence="7">The sequence shown here is derived from an EMBL/GenBank/DDBJ whole genome shotgun (WGS) entry which is preliminary data.</text>
</comment>
<evidence type="ECO:0000256" key="5">
    <source>
        <dbReference type="SAM" id="Phobius"/>
    </source>
</evidence>
<feature type="domain" description="O-antigen ligase-related" evidence="6">
    <location>
        <begin position="210"/>
        <end position="359"/>
    </location>
</feature>
<feature type="transmembrane region" description="Helical" evidence="5">
    <location>
        <begin position="381"/>
        <end position="402"/>
    </location>
</feature>
<evidence type="ECO:0000256" key="4">
    <source>
        <dbReference type="ARBA" id="ARBA00023136"/>
    </source>
</evidence>
<dbReference type="GO" id="GO:0016874">
    <property type="term" value="F:ligase activity"/>
    <property type="evidence" value="ECO:0007669"/>
    <property type="project" value="UniProtKB-KW"/>
</dbReference>
<proteinExistence type="predicted"/>
<protein>
    <submittedName>
        <fullName evidence="7">O-antigen ligase family protein</fullName>
    </submittedName>
</protein>
<keyword evidence="4 5" id="KW-0472">Membrane</keyword>
<keyword evidence="7" id="KW-0436">Ligase</keyword>
<feature type="transmembrane region" description="Helical" evidence="5">
    <location>
        <begin position="204"/>
        <end position="220"/>
    </location>
</feature>
<dbReference type="Proteomes" id="UP001478817">
    <property type="component" value="Unassembled WGS sequence"/>
</dbReference>
<feature type="transmembrane region" description="Helical" evidence="5">
    <location>
        <begin position="21"/>
        <end position="39"/>
    </location>
</feature>
<gene>
    <name evidence="7" type="ORF">AAAT05_02125</name>
</gene>
<dbReference type="InterPro" id="IPR007016">
    <property type="entry name" value="O-antigen_ligase-rel_domated"/>
</dbReference>
<dbReference type="EMBL" id="JBBNGS010000003">
    <property type="protein sequence ID" value="MEQ2637151.1"/>
    <property type="molecule type" value="Genomic_DNA"/>
</dbReference>
<dbReference type="PANTHER" id="PTHR37422">
    <property type="entry name" value="TEICHURONIC ACID BIOSYNTHESIS PROTEIN TUAE"/>
    <property type="match status" value="1"/>
</dbReference>
<feature type="transmembrane region" description="Helical" evidence="5">
    <location>
        <begin position="130"/>
        <end position="155"/>
    </location>
</feature>
<feature type="transmembrane region" description="Helical" evidence="5">
    <location>
        <begin position="45"/>
        <end position="66"/>
    </location>
</feature>
<keyword evidence="2 5" id="KW-0812">Transmembrane</keyword>
<name>A0ABV1IEY4_9ACTN</name>
<reference evidence="7 8" key="1">
    <citation type="submission" date="2024-04" db="EMBL/GenBank/DDBJ databases">
        <title>Human intestinal bacterial collection.</title>
        <authorList>
            <person name="Pauvert C."/>
            <person name="Hitch T.C.A."/>
            <person name="Clavel T."/>
        </authorList>
    </citation>
    <scope>NUCLEOTIDE SEQUENCE [LARGE SCALE GENOMIC DNA]</scope>
    <source>
        <strain evidence="7 8">CLA-AA-H197</strain>
    </source>
</reference>
<organism evidence="7 8">
    <name type="scientific">Paratractidigestivibacter faecalis</name>
    <dbReference type="NCBI Taxonomy" id="2292441"/>
    <lineage>
        <taxon>Bacteria</taxon>
        <taxon>Bacillati</taxon>
        <taxon>Actinomycetota</taxon>
        <taxon>Coriobacteriia</taxon>
        <taxon>Coriobacteriales</taxon>
        <taxon>Atopobiaceae</taxon>
        <taxon>Paratractidigestivibacter</taxon>
    </lineage>
</organism>
<feature type="transmembrane region" description="Helical" evidence="5">
    <location>
        <begin position="78"/>
        <end position="95"/>
    </location>
</feature>
<sequence>MNHFCVPKLGVESSPELDRRFSLNDGSMVFIPLLFYAFFCQSLASSALVLDICLLLSAAAVFLYFIANRRFAYKRFGLELAWVPFFALFYIHSFIYGVSNMTLLVVYTLLFLCMYAAAGEQSWVTSCLRVLVAFAAFHAFCTIVFWLVPALYPSVKSAFFSGSYMARDYRSGFTAHYSTNSIYLSLGLVCWACGLVGSRKKARVKDLILGLILLLALFLTTKRGPLVASVAAIVASCLFVNRKKLTGTMLKTLAVAAIAVISVGVLATFVPAVQATLERFIELSDDGTGNGRSYLYDFAWSMFHANPLLGCGWGAYSKYVATTPLGAMYSNLGFSSMSTHNVYLQLLAETGVIGLISFVLPALLSIFAAMHHSEFLLEEGLYGNSFCLWACLGMQIFFLIYCFSGNPLYDPQCYIPYFTSCVAVFAICGAENRSSNC</sequence>
<keyword evidence="8" id="KW-1185">Reference proteome</keyword>
<comment type="subcellular location">
    <subcellularLocation>
        <location evidence="1">Membrane</location>
        <topology evidence="1">Multi-pass membrane protein</topology>
    </subcellularLocation>
</comment>
<evidence type="ECO:0000256" key="1">
    <source>
        <dbReference type="ARBA" id="ARBA00004141"/>
    </source>
</evidence>
<feature type="transmembrane region" description="Helical" evidence="5">
    <location>
        <begin position="253"/>
        <end position="273"/>
    </location>
</feature>
<feature type="transmembrane region" description="Helical" evidence="5">
    <location>
        <begin position="175"/>
        <end position="197"/>
    </location>
</feature>